<sequence>MSRTLFAAFALLSVAGCRSGEDAKPEPAPTGEIAPILDREDAQDIHSFAQPLEARVYHIALDLDVDLDAKQVAGKATLSIDAKDEAEEIVLDTRGLRLEKITDGTGKALDYEVGEEGPDNVGAPLTVQIGDARTVVVHYASAENASALQFLTPEQTSGKEHPFLFSQGQAIENRSWIPTQDSPGIRQTWEANIRVPNPLVAVMSAPSSGDPIPDGETHTVYRFEMDKSVPPYLIALAVGDLEFKPLGIKTGVWAEPEMIEEAAAELADTEKMVTASEELFGPYRWGRYDMLVLPPAFPFGGMENPVMTFLTPSFIAGDKSLVSLIAHELAHSWSGNLTTNATWADFWLNEGMTVWAEQRIIEAVYGTERYEQDVQLSLDAMNEEVEGLERKDDSALAIDLTGRHPDDGLTGIPYDKGSAFLRTIENEVGRERFDEFMKGWFDRHAFKPVTSGMFYEELVEYLFDGDEEKAAELKVREWIYEPGIPDNIALGNAEAFAEVDAAVEAFDEGGAPDADAWNDFNTNEKLRFLAAIDSDDLSDARLKAMDEAFGLTDTGNNEVLFLWLKAAVANRYDPAVPRLEQFLTDIGRRKFVRPLFVALAEDEEWGLPIARELYPKVRPLYHPITSRDLDEMGLLPEAD</sequence>
<dbReference type="CDD" id="cd09599">
    <property type="entry name" value="M1_LTA4H"/>
    <property type="match status" value="1"/>
</dbReference>
<feature type="domain" description="Peptidase M1 leukotriene A4 hydrolase/aminopeptidase C-terminal" evidence="1">
    <location>
        <begin position="493"/>
        <end position="634"/>
    </location>
</feature>
<gene>
    <name evidence="2" type="ORF">KTQ36_00250</name>
</gene>
<organism evidence="2 3">
    <name type="scientific">Sphingomicrobium clamense</name>
    <dbReference type="NCBI Taxonomy" id="2851013"/>
    <lineage>
        <taxon>Bacteria</taxon>
        <taxon>Pseudomonadati</taxon>
        <taxon>Pseudomonadota</taxon>
        <taxon>Alphaproteobacteria</taxon>
        <taxon>Sphingomonadales</taxon>
        <taxon>Sphingomonadaceae</taxon>
        <taxon>Sphingomicrobium</taxon>
    </lineage>
</organism>
<protein>
    <submittedName>
        <fullName evidence="2">M1 family metallopeptidase</fullName>
    </submittedName>
</protein>
<dbReference type="Proteomes" id="UP000698028">
    <property type="component" value="Unassembled WGS sequence"/>
</dbReference>
<dbReference type="PROSITE" id="PS51257">
    <property type="entry name" value="PROKAR_LIPOPROTEIN"/>
    <property type="match status" value="1"/>
</dbReference>
<evidence type="ECO:0000313" key="3">
    <source>
        <dbReference type="Proteomes" id="UP000698028"/>
    </source>
</evidence>
<evidence type="ECO:0000313" key="2">
    <source>
        <dbReference type="EMBL" id="MBW0143728.1"/>
    </source>
</evidence>
<dbReference type="Pfam" id="PF17900">
    <property type="entry name" value="Peptidase_M1_N"/>
    <property type="match status" value="1"/>
</dbReference>
<dbReference type="EMBL" id="JAHVAH010000001">
    <property type="protein sequence ID" value="MBW0143728.1"/>
    <property type="molecule type" value="Genomic_DNA"/>
</dbReference>
<dbReference type="Pfam" id="PF01433">
    <property type="entry name" value="Peptidase_M1"/>
    <property type="match status" value="1"/>
</dbReference>
<dbReference type="SMART" id="SM01263">
    <property type="entry name" value="Leuk-A4-hydro_C"/>
    <property type="match status" value="1"/>
</dbReference>
<name>A0ABS6V2D6_9SPHN</name>
<comment type="caution">
    <text evidence="2">The sequence shown here is derived from an EMBL/GenBank/DDBJ whole genome shotgun (WGS) entry which is preliminary data.</text>
</comment>
<keyword evidence="3" id="KW-1185">Reference proteome</keyword>
<dbReference type="InterPro" id="IPR014782">
    <property type="entry name" value="Peptidase_M1_dom"/>
</dbReference>
<dbReference type="InterPro" id="IPR049980">
    <property type="entry name" value="LTA4H_cat"/>
</dbReference>
<dbReference type="Pfam" id="PF09127">
    <property type="entry name" value="Leuk-A4-hydro_C"/>
    <property type="match status" value="1"/>
</dbReference>
<dbReference type="PANTHER" id="PTHR45726:SF3">
    <property type="entry name" value="LEUKOTRIENE A-4 HYDROLASE"/>
    <property type="match status" value="1"/>
</dbReference>
<accession>A0ABS6V2D6</accession>
<evidence type="ECO:0000259" key="1">
    <source>
        <dbReference type="SMART" id="SM01263"/>
    </source>
</evidence>
<dbReference type="PANTHER" id="PTHR45726">
    <property type="entry name" value="LEUKOTRIENE A-4 HYDROLASE"/>
    <property type="match status" value="1"/>
</dbReference>
<dbReference type="InterPro" id="IPR034015">
    <property type="entry name" value="M1_LTA4H"/>
</dbReference>
<dbReference type="InterPro" id="IPR045357">
    <property type="entry name" value="Aminopeptidase_N-like_N"/>
</dbReference>
<dbReference type="InterPro" id="IPR015211">
    <property type="entry name" value="Peptidase_M1_C"/>
</dbReference>
<reference evidence="2 3" key="1">
    <citation type="submission" date="2021-07" db="EMBL/GenBank/DDBJ databases">
        <title>The draft genome sequence of Sphingomicrobium sp. B8.</title>
        <authorList>
            <person name="Mu L."/>
        </authorList>
    </citation>
    <scope>NUCLEOTIDE SEQUENCE [LARGE SCALE GENOMIC DNA]</scope>
    <source>
        <strain evidence="2 3">B8</strain>
    </source>
</reference>
<proteinExistence type="predicted"/>